<keyword evidence="8" id="KW-0805">Transcription regulation</keyword>
<keyword evidence="9" id="KW-0804">Transcription</keyword>
<dbReference type="GO" id="GO:0031490">
    <property type="term" value="F:chromatin DNA binding"/>
    <property type="evidence" value="ECO:0007669"/>
    <property type="project" value="TreeGrafter"/>
</dbReference>
<evidence type="ECO:0000256" key="13">
    <source>
        <dbReference type="SAM" id="MobiDB-lite"/>
    </source>
</evidence>
<organism evidence="16 17">
    <name type="scientific">Parthenolecanium corni</name>
    <dbReference type="NCBI Taxonomy" id="536013"/>
    <lineage>
        <taxon>Eukaryota</taxon>
        <taxon>Metazoa</taxon>
        <taxon>Ecdysozoa</taxon>
        <taxon>Arthropoda</taxon>
        <taxon>Hexapoda</taxon>
        <taxon>Insecta</taxon>
        <taxon>Pterygota</taxon>
        <taxon>Neoptera</taxon>
        <taxon>Paraneoptera</taxon>
        <taxon>Hemiptera</taxon>
        <taxon>Sternorrhyncha</taxon>
        <taxon>Coccoidea</taxon>
        <taxon>Coccidae</taxon>
        <taxon>Parthenolecanium</taxon>
    </lineage>
</organism>
<evidence type="ECO:0000313" key="17">
    <source>
        <dbReference type="Proteomes" id="UP001367676"/>
    </source>
</evidence>
<feature type="compositionally biased region" description="Polar residues" evidence="13">
    <location>
        <begin position="287"/>
        <end position="301"/>
    </location>
</feature>
<dbReference type="AlphaFoldDB" id="A0AAN9Y5W0"/>
<evidence type="ECO:0000256" key="10">
    <source>
        <dbReference type="ARBA" id="ARBA00023242"/>
    </source>
</evidence>
<dbReference type="GO" id="GO:0000123">
    <property type="term" value="C:histone acetyltransferase complex"/>
    <property type="evidence" value="ECO:0007669"/>
    <property type="project" value="TreeGrafter"/>
</dbReference>
<feature type="region of interest" description="Disordered" evidence="13">
    <location>
        <begin position="807"/>
        <end position="826"/>
    </location>
</feature>
<dbReference type="Gene3D" id="1.10.246.20">
    <property type="entry name" value="Coactivator CBP, KIX domain"/>
    <property type="match status" value="1"/>
</dbReference>
<dbReference type="InterPro" id="IPR035898">
    <property type="entry name" value="TAZ_dom_sf"/>
</dbReference>
<dbReference type="InterPro" id="IPR013178">
    <property type="entry name" value="Histone_AcTrfase_Rtt109/CBP"/>
</dbReference>
<dbReference type="SUPFAM" id="SSF57933">
    <property type="entry name" value="TAZ domain"/>
    <property type="match status" value="2"/>
</dbReference>
<dbReference type="GO" id="GO:0045944">
    <property type="term" value="P:positive regulation of transcription by RNA polymerase II"/>
    <property type="evidence" value="ECO:0007669"/>
    <property type="project" value="TreeGrafter"/>
</dbReference>
<keyword evidence="3" id="KW-0808">Transferase</keyword>
<dbReference type="InterPro" id="IPR003101">
    <property type="entry name" value="KIX_dom"/>
</dbReference>
<dbReference type="GO" id="GO:0004402">
    <property type="term" value="F:histone acetyltransferase activity"/>
    <property type="evidence" value="ECO:0007669"/>
    <property type="project" value="InterPro"/>
</dbReference>
<dbReference type="GO" id="GO:0003713">
    <property type="term" value="F:transcription coactivator activity"/>
    <property type="evidence" value="ECO:0007669"/>
    <property type="project" value="TreeGrafter"/>
</dbReference>
<dbReference type="EC" id="2.3.1.48" evidence="2"/>
<gene>
    <name evidence="16" type="ORF">V9T40_002721</name>
</gene>
<dbReference type="InterPro" id="IPR056564">
    <property type="entry name" value="Ig-like_KY"/>
</dbReference>
<dbReference type="GO" id="GO:0005634">
    <property type="term" value="C:nucleus"/>
    <property type="evidence" value="ECO:0007669"/>
    <property type="project" value="UniProtKB-SubCell"/>
</dbReference>
<keyword evidence="10" id="KW-0539">Nucleus</keyword>
<evidence type="ECO:0000256" key="11">
    <source>
        <dbReference type="ARBA" id="ARBA00048017"/>
    </source>
</evidence>
<feature type="compositionally biased region" description="Polar residues" evidence="13">
    <location>
        <begin position="522"/>
        <end position="538"/>
    </location>
</feature>
<evidence type="ECO:0000256" key="9">
    <source>
        <dbReference type="ARBA" id="ARBA00023163"/>
    </source>
</evidence>
<feature type="zinc finger region" description="TAZ-type" evidence="12">
    <location>
        <begin position="176"/>
        <end position="266"/>
    </location>
</feature>
<dbReference type="Pfam" id="PF23265">
    <property type="entry name" value="Ig-like_KY"/>
    <property type="match status" value="1"/>
</dbReference>
<dbReference type="Pfam" id="PF02135">
    <property type="entry name" value="zf-TAZ"/>
    <property type="match status" value="1"/>
</dbReference>
<feature type="domain" description="KIX" evidence="15">
    <location>
        <begin position="859"/>
        <end position="923"/>
    </location>
</feature>
<dbReference type="Proteomes" id="UP001367676">
    <property type="component" value="Unassembled WGS sequence"/>
</dbReference>
<dbReference type="InterPro" id="IPR036529">
    <property type="entry name" value="KIX_dom_sf"/>
</dbReference>
<dbReference type="EMBL" id="JBBCAQ010000022">
    <property type="protein sequence ID" value="KAK7591108.1"/>
    <property type="molecule type" value="Genomic_DNA"/>
</dbReference>
<feature type="domain" description="TAZ-type" evidence="14">
    <location>
        <begin position="176"/>
        <end position="266"/>
    </location>
</feature>
<evidence type="ECO:0000256" key="3">
    <source>
        <dbReference type="ARBA" id="ARBA00022679"/>
    </source>
</evidence>
<dbReference type="GO" id="GO:0005667">
    <property type="term" value="C:transcription regulator complex"/>
    <property type="evidence" value="ECO:0007669"/>
    <property type="project" value="TreeGrafter"/>
</dbReference>
<evidence type="ECO:0000259" key="14">
    <source>
        <dbReference type="PROSITE" id="PS50134"/>
    </source>
</evidence>
<evidence type="ECO:0000256" key="7">
    <source>
        <dbReference type="ARBA" id="ARBA00022853"/>
    </source>
</evidence>
<keyword evidence="5 12" id="KW-0863">Zinc-finger</keyword>
<dbReference type="PROSITE" id="PS50952">
    <property type="entry name" value="KIX"/>
    <property type="match status" value="1"/>
</dbReference>
<feature type="region of interest" description="Disordered" evidence="13">
    <location>
        <begin position="932"/>
        <end position="1012"/>
    </location>
</feature>
<dbReference type="Gene3D" id="1.20.1020.10">
    <property type="entry name" value="TAZ domain"/>
    <property type="match status" value="4"/>
</dbReference>
<comment type="caution">
    <text evidence="16">The sequence shown here is derived from an EMBL/GenBank/DDBJ whole genome shotgun (WGS) entry which is preliminary data.</text>
</comment>
<feature type="domain" description="TAZ-type" evidence="14">
    <location>
        <begin position="603"/>
        <end position="763"/>
    </location>
</feature>
<dbReference type="SUPFAM" id="SSF47040">
    <property type="entry name" value="Kix domain of CBP (creb binding protein)"/>
    <property type="match status" value="1"/>
</dbReference>
<dbReference type="PANTHER" id="PTHR13808">
    <property type="entry name" value="CBP/P300-RELATED"/>
    <property type="match status" value="1"/>
</dbReference>
<evidence type="ECO:0000256" key="8">
    <source>
        <dbReference type="ARBA" id="ARBA00023015"/>
    </source>
</evidence>
<evidence type="ECO:0000259" key="15">
    <source>
        <dbReference type="PROSITE" id="PS50952"/>
    </source>
</evidence>
<dbReference type="InterPro" id="IPR000197">
    <property type="entry name" value="Znf_TAZ"/>
</dbReference>
<feature type="region of interest" description="Disordered" evidence="13">
    <location>
        <begin position="562"/>
        <end position="600"/>
    </location>
</feature>
<comment type="catalytic activity">
    <reaction evidence="11">
        <text>L-lysyl-[protein] + acetyl-CoA = N(6)-acetyl-L-lysyl-[protein] + CoA + H(+)</text>
        <dbReference type="Rhea" id="RHEA:45948"/>
        <dbReference type="Rhea" id="RHEA-COMP:9752"/>
        <dbReference type="Rhea" id="RHEA-COMP:10731"/>
        <dbReference type="ChEBI" id="CHEBI:15378"/>
        <dbReference type="ChEBI" id="CHEBI:29969"/>
        <dbReference type="ChEBI" id="CHEBI:57287"/>
        <dbReference type="ChEBI" id="CHEBI:57288"/>
        <dbReference type="ChEBI" id="CHEBI:61930"/>
        <dbReference type="EC" id="2.3.1.48"/>
    </reaction>
</comment>
<comment type="subcellular location">
    <subcellularLocation>
        <location evidence="1">Nucleus</location>
    </subcellularLocation>
</comment>
<keyword evidence="7" id="KW-0156">Chromatin regulator</keyword>
<feature type="compositionally biased region" description="Low complexity" evidence="13">
    <location>
        <begin position="574"/>
        <end position="583"/>
    </location>
</feature>
<evidence type="ECO:0000256" key="1">
    <source>
        <dbReference type="ARBA" id="ARBA00004123"/>
    </source>
</evidence>
<reference evidence="16 17" key="1">
    <citation type="submission" date="2024-03" db="EMBL/GenBank/DDBJ databases">
        <title>Adaptation during the transition from Ophiocordyceps entomopathogen to insect associate is accompanied by gene loss and intensified selection.</title>
        <authorList>
            <person name="Ward C.M."/>
            <person name="Onetto C.A."/>
            <person name="Borneman A.R."/>
        </authorList>
    </citation>
    <scope>NUCLEOTIDE SEQUENCE [LARGE SCALE GENOMIC DNA]</scope>
    <source>
        <strain evidence="16">AWRI1</strain>
        <tissue evidence="16">Single Adult Female</tissue>
    </source>
</reference>
<feature type="compositionally biased region" description="Polar residues" evidence="13">
    <location>
        <begin position="936"/>
        <end position="945"/>
    </location>
</feature>
<feature type="compositionally biased region" description="Polar residues" evidence="13">
    <location>
        <begin position="959"/>
        <end position="976"/>
    </location>
</feature>
<evidence type="ECO:0000256" key="12">
    <source>
        <dbReference type="PROSITE-ProRule" id="PRU00203"/>
    </source>
</evidence>
<accession>A0AAN9Y5W0</accession>
<feature type="region of interest" description="Disordered" evidence="13">
    <location>
        <begin position="504"/>
        <end position="538"/>
    </location>
</feature>
<keyword evidence="4 12" id="KW-0479">Metal-binding</keyword>
<evidence type="ECO:0000256" key="5">
    <source>
        <dbReference type="ARBA" id="ARBA00022771"/>
    </source>
</evidence>
<evidence type="ECO:0000256" key="6">
    <source>
        <dbReference type="ARBA" id="ARBA00022833"/>
    </source>
</evidence>
<evidence type="ECO:0000256" key="4">
    <source>
        <dbReference type="ARBA" id="ARBA00022723"/>
    </source>
</evidence>
<evidence type="ECO:0000256" key="2">
    <source>
        <dbReference type="ARBA" id="ARBA00013184"/>
    </source>
</evidence>
<evidence type="ECO:0000313" key="16">
    <source>
        <dbReference type="EMBL" id="KAK7591108.1"/>
    </source>
</evidence>
<protein>
    <recommendedName>
        <fullName evidence="2">histone acetyltransferase</fullName>
        <ecNumber evidence="2">2.3.1.48</ecNumber>
    </recommendedName>
</protein>
<dbReference type="PROSITE" id="PS50134">
    <property type="entry name" value="ZF_TAZ"/>
    <property type="match status" value="2"/>
</dbReference>
<dbReference type="PANTHER" id="PTHR13808:SF1">
    <property type="entry name" value="HISTONE ACETYLTRANSFERASE"/>
    <property type="match status" value="1"/>
</dbReference>
<feature type="region of interest" description="Disordered" evidence="13">
    <location>
        <begin position="275"/>
        <end position="308"/>
    </location>
</feature>
<sequence length="1012" mass="113190">MPSANILPPNANSVERRRLIQQQLVILLHANKCRRQEQASGNEENRRCRAFGLLSRTVTAINVPKKVNQSSLQTINVTINQGGPVAPNVTVNPNANSVIGGGFNPSTLHNYIIKLEVEWKWKLEIHYAKASQNNREQFFNFLSGFRTVSAFVVINKDGYPHKMDKFEFDVGDGTLQPTVNQTSPQETRYQSILRCVTHVSQCRDVSCRLQSCLRLKRLILHTEACENKFNGKCLICKTICFHHAKYCQDTNCGIPKWSTAKEKLKLVKQLLQQRLQHQQPLRRRMAATNSRITRGSGSNLPSTSDALLSASSSPGSALSSSSSSLHQSSEALSAFLIKLSAFGLPVFPSKINGFRLLAFGFQLASELCSTLDPAAFATHARNDPREFIYEFFPLQPEWQLLKNPISLHDFEELPFVRSLFFKYGLYFPDSNTKAVMRTDSTGAATVRIAMPATLQSSSIFHYNLKRYENDGDTFDGVSLKRFVMQDFDLCVSCYNKDRNSHKMETGFDLDDDSLPPTAEPVSPQSGSNTDTLLPSVGQTSEQSEYYHLLAEESYKIIKELDKRKPKRKEKEQRNQQLQQQQSQDFDPREAMPSANILPPNANSYERRRLIHQQLVLLLHANECRRREQAGGNEDNQQCRAFGLLSRTVTVINVPKKVNQSSLQTINVAINQSGPVAPNVTLNPKANSVIGGGFSVLTHASQCRDVSCRLQSCLRMKRLIRHPKACKKKLNGKCLICKIFIALCLHHAIYCQDTNCGIPKCSTAKEKLKLVKQQRQQRLSASTAVTSSDGGHEFANYASSPSSALSSSSSSLHWTQQHSPPTPGMVAELGSSTGTLIPCVLQALEQVSINPSSEGNVNNSQTKEWHKQINSELREDMVKRLINAIHLESFVRKAESDIYYMANSKTEYYQLVAEKYYKINDELAKYIRKRKEENRRNQLAPQSTPQAGDMRPDSVFGPTIASTPNSSGQVTTVSATVKSEADNKDDDCFGGPSEKKIKLEPMASDTVVKEEPI</sequence>
<keyword evidence="6 12" id="KW-0862">Zinc</keyword>
<keyword evidence="17" id="KW-1185">Reference proteome</keyword>
<name>A0AAN9Y5W0_9HEMI</name>
<dbReference type="GO" id="GO:0008270">
    <property type="term" value="F:zinc ion binding"/>
    <property type="evidence" value="ECO:0007669"/>
    <property type="project" value="UniProtKB-KW"/>
</dbReference>
<dbReference type="SMART" id="SM00551">
    <property type="entry name" value="ZnF_TAZ"/>
    <property type="match status" value="2"/>
</dbReference>
<proteinExistence type="predicted"/>
<feature type="compositionally biased region" description="Basic and acidic residues" evidence="13">
    <location>
        <begin position="562"/>
        <end position="573"/>
    </location>
</feature>
<feature type="zinc finger region" description="TAZ-type" evidence="12">
    <location>
        <begin position="603"/>
        <end position="763"/>
    </location>
</feature>